<gene>
    <name evidence="2" type="ORF">OS493_032714</name>
</gene>
<sequence length="392" mass="42561">MQSSSSVTKDNESYLLNSNSSLPGSRKEKTVDNRAANISSENKQNYNDSTCSSPAIAPIGSLPWEQREEKLRSLLGIKKEPKDVESQQDTITCAVSSKSSTVTMEGRTNRPVNSGSISSVTSLSSGSNKSSTSRYVPLVSQLSLSRPQCSFVHIDGVQCGAITWNKYCSYHQRVFQSEETNTHEQSHVSEGSCESPIMSLIGRQGSTQIFRPTTPPYDPPERFGVDGGLDAIGGVKVDCSSSYNKYDRKQEEQSENVKDDEKSSEEIDLNSTVSYTALGAATDGRHRSIDLSTTVRGPTRSLLLHGSSADVSSGPSIDLFHSVPKPRRTLELHDTTLDDTRTMDLCGTALDGTKAMDLHGTTLDDTRTSPDIDLSGTVPNLEGCWHSMAHLP</sequence>
<organism evidence="2 3">
    <name type="scientific">Desmophyllum pertusum</name>
    <dbReference type="NCBI Taxonomy" id="174260"/>
    <lineage>
        <taxon>Eukaryota</taxon>
        <taxon>Metazoa</taxon>
        <taxon>Cnidaria</taxon>
        <taxon>Anthozoa</taxon>
        <taxon>Hexacorallia</taxon>
        <taxon>Scleractinia</taxon>
        <taxon>Caryophylliina</taxon>
        <taxon>Caryophylliidae</taxon>
        <taxon>Desmophyllum</taxon>
    </lineage>
</organism>
<protein>
    <submittedName>
        <fullName evidence="2">Uncharacterized protein</fullName>
    </submittedName>
</protein>
<keyword evidence="3" id="KW-1185">Reference proteome</keyword>
<reference evidence="2" key="1">
    <citation type="submission" date="2023-01" db="EMBL/GenBank/DDBJ databases">
        <title>Genome assembly of the deep-sea coral Lophelia pertusa.</title>
        <authorList>
            <person name="Herrera S."/>
            <person name="Cordes E."/>
        </authorList>
    </citation>
    <scope>NUCLEOTIDE SEQUENCE</scope>
    <source>
        <strain evidence="2">USNM1676648</strain>
        <tissue evidence="2">Polyp</tissue>
    </source>
</reference>
<dbReference type="AlphaFoldDB" id="A0A9X0D7C1"/>
<dbReference type="EMBL" id="MU825437">
    <property type="protein sequence ID" value="KAJ7389246.1"/>
    <property type="molecule type" value="Genomic_DNA"/>
</dbReference>
<feature type="compositionally biased region" description="Basic and acidic residues" evidence="1">
    <location>
        <begin position="245"/>
        <end position="265"/>
    </location>
</feature>
<evidence type="ECO:0000313" key="2">
    <source>
        <dbReference type="EMBL" id="KAJ7389246.1"/>
    </source>
</evidence>
<name>A0A9X0D7C1_9CNID</name>
<evidence type="ECO:0000256" key="1">
    <source>
        <dbReference type="SAM" id="MobiDB-lite"/>
    </source>
</evidence>
<comment type="caution">
    <text evidence="2">The sequence shown here is derived from an EMBL/GenBank/DDBJ whole genome shotgun (WGS) entry which is preliminary data.</text>
</comment>
<dbReference type="Proteomes" id="UP001163046">
    <property type="component" value="Unassembled WGS sequence"/>
</dbReference>
<proteinExistence type="predicted"/>
<feature type="region of interest" description="Disordered" evidence="1">
    <location>
        <begin position="1"/>
        <end position="52"/>
    </location>
</feature>
<feature type="region of interest" description="Disordered" evidence="1">
    <location>
        <begin position="245"/>
        <end position="268"/>
    </location>
</feature>
<feature type="compositionally biased region" description="Low complexity" evidence="1">
    <location>
        <begin position="13"/>
        <end position="22"/>
    </location>
</feature>
<feature type="compositionally biased region" description="Polar residues" evidence="1">
    <location>
        <begin position="36"/>
        <end position="52"/>
    </location>
</feature>
<evidence type="ECO:0000313" key="3">
    <source>
        <dbReference type="Proteomes" id="UP001163046"/>
    </source>
</evidence>
<accession>A0A9X0D7C1</accession>
<feature type="compositionally biased region" description="Low complexity" evidence="1">
    <location>
        <begin position="112"/>
        <end position="132"/>
    </location>
</feature>
<feature type="region of interest" description="Disordered" evidence="1">
    <location>
        <begin position="97"/>
        <end position="132"/>
    </location>
</feature>